<dbReference type="CDD" id="cd00317">
    <property type="entry name" value="cyclophilin"/>
    <property type="match status" value="1"/>
</dbReference>
<comment type="catalytic activity">
    <reaction evidence="4">
        <text>[protein]-peptidylproline (omega=180) = [protein]-peptidylproline (omega=0)</text>
        <dbReference type="Rhea" id="RHEA:16237"/>
        <dbReference type="Rhea" id="RHEA-COMP:10747"/>
        <dbReference type="Rhea" id="RHEA-COMP:10748"/>
        <dbReference type="ChEBI" id="CHEBI:83833"/>
        <dbReference type="ChEBI" id="CHEBI:83834"/>
        <dbReference type="EC" id="5.2.1.8"/>
    </reaction>
</comment>
<dbReference type="AlphaFoldDB" id="A0A173T0P7"/>
<dbReference type="Pfam" id="PF00160">
    <property type="entry name" value="Pro_isomerase"/>
    <property type="match status" value="1"/>
</dbReference>
<evidence type="ECO:0000313" key="7">
    <source>
        <dbReference type="Proteomes" id="UP000095649"/>
    </source>
</evidence>
<protein>
    <recommendedName>
        <fullName evidence="4">Peptidyl-prolyl cis-trans isomerase</fullName>
        <shortName evidence="4">PPIase</shortName>
        <ecNumber evidence="4">5.2.1.8</ecNumber>
    </recommendedName>
</protein>
<dbReference type="SUPFAM" id="SSF50891">
    <property type="entry name" value="Cyclophilin-like"/>
    <property type="match status" value="1"/>
</dbReference>
<dbReference type="PROSITE" id="PS51257">
    <property type="entry name" value="PROKAR_LIPOPROTEIN"/>
    <property type="match status" value="1"/>
</dbReference>
<dbReference type="PROSITE" id="PS50072">
    <property type="entry name" value="CSA_PPIASE_2"/>
    <property type="match status" value="1"/>
</dbReference>
<dbReference type="InterPro" id="IPR002130">
    <property type="entry name" value="Cyclophilin-type_PPIase_dom"/>
</dbReference>
<organism evidence="6 7">
    <name type="scientific">Faecalibacterium prausnitzii</name>
    <dbReference type="NCBI Taxonomy" id="853"/>
    <lineage>
        <taxon>Bacteria</taxon>
        <taxon>Bacillati</taxon>
        <taxon>Bacillota</taxon>
        <taxon>Clostridia</taxon>
        <taxon>Eubacteriales</taxon>
        <taxon>Oscillospiraceae</taxon>
        <taxon>Faecalibacterium</taxon>
    </lineage>
</organism>
<gene>
    <name evidence="6" type="ORF">ERS852582_01310</name>
</gene>
<evidence type="ECO:0000256" key="1">
    <source>
        <dbReference type="ARBA" id="ARBA00002388"/>
    </source>
</evidence>
<dbReference type="EMBL" id="CYXN01000008">
    <property type="protein sequence ID" value="CUM96141.1"/>
    <property type="molecule type" value="Genomic_DNA"/>
</dbReference>
<evidence type="ECO:0000256" key="3">
    <source>
        <dbReference type="ARBA" id="ARBA00023235"/>
    </source>
</evidence>
<feature type="chain" id="PRO_5039752545" description="Peptidyl-prolyl cis-trans isomerase" evidence="4">
    <location>
        <begin position="23"/>
        <end position="240"/>
    </location>
</feature>
<evidence type="ECO:0000256" key="2">
    <source>
        <dbReference type="ARBA" id="ARBA00023110"/>
    </source>
</evidence>
<dbReference type="PANTHER" id="PTHR45625:SF4">
    <property type="entry name" value="PEPTIDYLPROLYL ISOMERASE DOMAIN AND WD REPEAT-CONTAINING PROTEIN 1"/>
    <property type="match status" value="1"/>
</dbReference>
<keyword evidence="2 4" id="KW-0697">Rotamase</keyword>
<dbReference type="OrthoDB" id="9807797at2"/>
<dbReference type="InterPro" id="IPR029000">
    <property type="entry name" value="Cyclophilin-like_dom_sf"/>
</dbReference>
<feature type="signal peptide" evidence="4">
    <location>
        <begin position="1"/>
        <end position="22"/>
    </location>
</feature>
<keyword evidence="4" id="KW-0732">Signal</keyword>
<dbReference type="Proteomes" id="UP000095649">
    <property type="component" value="Unassembled WGS sequence"/>
</dbReference>
<evidence type="ECO:0000259" key="5">
    <source>
        <dbReference type="PROSITE" id="PS50072"/>
    </source>
</evidence>
<evidence type="ECO:0000313" key="6">
    <source>
        <dbReference type="EMBL" id="CUM96141.1"/>
    </source>
</evidence>
<dbReference type="InterPro" id="IPR044666">
    <property type="entry name" value="Cyclophilin_A-like"/>
</dbReference>
<keyword evidence="3 4" id="KW-0413">Isomerase</keyword>
<comment type="function">
    <text evidence="1 4">PPIases accelerate the folding of proteins. It catalyzes the cis-trans isomerization of proline imidic peptide bonds in oligopeptides.</text>
</comment>
<proteinExistence type="inferred from homology"/>
<dbReference type="GO" id="GO:0003755">
    <property type="term" value="F:peptidyl-prolyl cis-trans isomerase activity"/>
    <property type="evidence" value="ECO:0007669"/>
    <property type="project" value="UniProtKB-UniRule"/>
</dbReference>
<dbReference type="PANTHER" id="PTHR45625">
    <property type="entry name" value="PEPTIDYL-PROLYL CIS-TRANS ISOMERASE-RELATED"/>
    <property type="match status" value="1"/>
</dbReference>
<accession>A0A173T0P7</accession>
<name>A0A173T0P7_9FIRM</name>
<dbReference type="Gene3D" id="2.40.100.10">
    <property type="entry name" value="Cyclophilin-like"/>
    <property type="match status" value="1"/>
</dbReference>
<evidence type="ECO:0000256" key="4">
    <source>
        <dbReference type="RuleBase" id="RU363019"/>
    </source>
</evidence>
<dbReference type="PRINTS" id="PR00153">
    <property type="entry name" value="CSAPPISMRASE"/>
</dbReference>
<comment type="similarity">
    <text evidence="4">Belongs to the cyclophilin-type PPIase family.</text>
</comment>
<dbReference type="EC" id="5.2.1.8" evidence="4"/>
<sequence length="240" mass="25312">MLKKLGAVCLAAVLLLTGCSLRPQENGSAVQSVSRPAVESAELQFTHPAAGDTVAVFDTSAGVFRAVLFPEKAPQACDNFIGLVQQGYYNGLTVSRVENQFVVEAGQGADGKGSTIWKGSRYPVEASDSLHHYAGALCMGVDASGACASVFYVVESLPGEQSVTQELVDQMNAAGYRAEVVSAYQTAGGAPYLDYTDTVFGQVYEGMDIVDTIAQTAVDENQKPTTEITINSVSIETYQG</sequence>
<dbReference type="RefSeq" id="WP_055185857.1">
    <property type="nucleotide sequence ID" value="NZ_CYXN01000008.1"/>
</dbReference>
<reference evidence="6 7" key="1">
    <citation type="submission" date="2015-09" db="EMBL/GenBank/DDBJ databases">
        <authorList>
            <consortium name="Pathogen Informatics"/>
        </authorList>
    </citation>
    <scope>NUCLEOTIDE SEQUENCE [LARGE SCALE GENOMIC DNA]</scope>
    <source>
        <strain evidence="6 7">2789STDY5834970</strain>
    </source>
</reference>
<feature type="domain" description="PPIase cyclophilin-type" evidence="5">
    <location>
        <begin position="54"/>
        <end position="235"/>
    </location>
</feature>